<name>A4RSY1_OSTLU</name>
<dbReference type="Gene3D" id="1.10.20.10">
    <property type="entry name" value="Histone, subunit A"/>
    <property type="match status" value="1"/>
</dbReference>
<dbReference type="HOGENOM" id="CLU_1112845_0_0_1"/>
<evidence type="ECO:0000256" key="1">
    <source>
        <dbReference type="ARBA" id="ARBA00004123"/>
    </source>
</evidence>
<keyword evidence="7" id="KW-1185">Reference proteome</keyword>
<protein>
    <submittedName>
        <fullName evidence="6">Bromodomain transcription factor, putative</fullName>
    </submittedName>
</protein>
<feature type="domain" description="Bromodomain associated" evidence="5">
    <location>
        <begin position="4"/>
        <end position="78"/>
    </location>
</feature>
<dbReference type="GO" id="GO:0005669">
    <property type="term" value="C:transcription factor TFIID complex"/>
    <property type="evidence" value="ECO:0007669"/>
    <property type="project" value="InterPro"/>
</dbReference>
<dbReference type="PANTHER" id="PTHR46338">
    <property type="entry name" value="TRANSCRIPTION INITIATION FACTOR TFIID SUBUNIT 8"/>
    <property type="match status" value="1"/>
</dbReference>
<dbReference type="InterPro" id="IPR009072">
    <property type="entry name" value="Histone-fold"/>
</dbReference>
<organism evidence="6 7">
    <name type="scientific">Ostreococcus lucimarinus (strain CCE9901)</name>
    <dbReference type="NCBI Taxonomy" id="436017"/>
    <lineage>
        <taxon>Eukaryota</taxon>
        <taxon>Viridiplantae</taxon>
        <taxon>Chlorophyta</taxon>
        <taxon>Mamiellophyceae</taxon>
        <taxon>Mamiellales</taxon>
        <taxon>Bathycoccaceae</taxon>
        <taxon>Ostreococcus</taxon>
    </lineage>
</organism>
<dbReference type="SMART" id="SM00576">
    <property type="entry name" value="BTP"/>
    <property type="match status" value="1"/>
</dbReference>
<dbReference type="AlphaFoldDB" id="A4RSY1"/>
<dbReference type="Pfam" id="PF07524">
    <property type="entry name" value="Bromo_TP"/>
    <property type="match status" value="1"/>
</dbReference>
<reference evidence="6 7" key="1">
    <citation type="journal article" date="2007" name="Proc. Natl. Acad. Sci. U.S.A.">
        <title>The tiny eukaryote Ostreococcus provides genomic insights into the paradox of plankton speciation.</title>
        <authorList>
            <person name="Palenik B."/>
            <person name="Grimwood J."/>
            <person name="Aerts A."/>
            <person name="Rouze P."/>
            <person name="Salamov A."/>
            <person name="Putnam N."/>
            <person name="Dupont C."/>
            <person name="Jorgensen R."/>
            <person name="Derelle E."/>
            <person name="Rombauts S."/>
            <person name="Zhou K."/>
            <person name="Otillar R."/>
            <person name="Merchant S.S."/>
            <person name="Podell S."/>
            <person name="Gaasterland T."/>
            <person name="Napoli C."/>
            <person name="Gendler K."/>
            <person name="Manuell A."/>
            <person name="Tai V."/>
            <person name="Vallon O."/>
            <person name="Piganeau G."/>
            <person name="Jancek S."/>
            <person name="Heijde M."/>
            <person name="Jabbari K."/>
            <person name="Bowler C."/>
            <person name="Lohr M."/>
            <person name="Robbens S."/>
            <person name="Werner G."/>
            <person name="Dubchak I."/>
            <person name="Pazour G.J."/>
            <person name="Ren Q."/>
            <person name="Paulsen I."/>
            <person name="Delwiche C."/>
            <person name="Schmutz J."/>
            <person name="Rokhsar D."/>
            <person name="Van de Peer Y."/>
            <person name="Moreau H."/>
            <person name="Grigoriev I.V."/>
        </authorList>
    </citation>
    <scope>NUCLEOTIDE SEQUENCE [LARGE SCALE GENOMIC DNA]</scope>
    <source>
        <strain evidence="6 7">CCE9901</strain>
    </source>
</reference>
<keyword evidence="4" id="KW-0539">Nucleus</keyword>
<dbReference type="OMA" id="NMSSITH"/>
<dbReference type="RefSeq" id="XP_001416168.1">
    <property type="nucleotide sequence ID" value="XM_001416131.1"/>
</dbReference>
<accession>A4RSY1</accession>
<evidence type="ECO:0000259" key="5">
    <source>
        <dbReference type="SMART" id="SM00576"/>
    </source>
</evidence>
<proteinExistence type="predicted"/>
<keyword evidence="2" id="KW-0805">Transcription regulation</keyword>
<evidence type="ECO:0000313" key="6">
    <source>
        <dbReference type="EMBL" id="ABO94461.1"/>
    </source>
</evidence>
<dbReference type="GO" id="GO:0046982">
    <property type="term" value="F:protein heterodimerization activity"/>
    <property type="evidence" value="ECO:0007669"/>
    <property type="project" value="InterPro"/>
</dbReference>
<gene>
    <name evidence="6" type="primary">Hrr</name>
    <name evidence="6" type="ORF">OSTLU_119539</name>
</gene>
<dbReference type="Proteomes" id="UP000001568">
    <property type="component" value="Chromosome 2"/>
</dbReference>
<evidence type="ECO:0000256" key="3">
    <source>
        <dbReference type="ARBA" id="ARBA00023163"/>
    </source>
</evidence>
<sequence length="250" mass="27238">MSHSRLVDQVTDAVVAQYCAQFSAVKAPALEAIRELLCRYLRDISATACEKANASGRTLVNTLDVLEILAQDGSILDSLFLHGHTVVDRNDALNLIRLPGQFSLKRKPKLLGKISTVRSTAPAYVPSHLQALPGKSALSKHSMEPKRTVPNSCHTLKLDATPTKLEIGTQETSTIPSDRLFRNHVTKNMSSITHFNARHGSQYHMTTGEFCEPSVNTKSGFHAASSRESLLAQNTISGKFSVYEIGPAEG</sequence>
<dbReference type="PANTHER" id="PTHR46338:SF1">
    <property type="entry name" value="TRANSCRIPTION INITIATION FACTOR TFIID SUBUNIT 8"/>
    <property type="match status" value="1"/>
</dbReference>
<evidence type="ECO:0000256" key="2">
    <source>
        <dbReference type="ARBA" id="ARBA00023015"/>
    </source>
</evidence>
<dbReference type="InterPro" id="IPR006565">
    <property type="entry name" value="BTP"/>
</dbReference>
<evidence type="ECO:0000313" key="7">
    <source>
        <dbReference type="Proteomes" id="UP000001568"/>
    </source>
</evidence>
<dbReference type="KEGG" id="olu:OSTLU_119539"/>
<dbReference type="CDD" id="cd00076">
    <property type="entry name" value="HFD_SF"/>
    <property type="match status" value="1"/>
</dbReference>
<dbReference type="EMBL" id="CP000582">
    <property type="protein sequence ID" value="ABO94461.1"/>
    <property type="molecule type" value="Genomic_DNA"/>
</dbReference>
<dbReference type="InterPro" id="IPR037818">
    <property type="entry name" value="TAF8"/>
</dbReference>
<dbReference type="OrthoDB" id="436852at2759"/>
<keyword evidence="3" id="KW-0804">Transcription</keyword>
<evidence type="ECO:0000256" key="4">
    <source>
        <dbReference type="ARBA" id="ARBA00023242"/>
    </source>
</evidence>
<dbReference type="GeneID" id="5000463"/>
<dbReference type="Gramene" id="ABO94461">
    <property type="protein sequence ID" value="ABO94461"/>
    <property type="gene ID" value="OSTLU_119539"/>
</dbReference>
<comment type="subcellular location">
    <subcellularLocation>
        <location evidence="1">Nucleus</location>
    </subcellularLocation>
</comment>